<evidence type="ECO:0000256" key="6">
    <source>
        <dbReference type="ARBA" id="ARBA00023180"/>
    </source>
</evidence>
<dbReference type="InterPro" id="IPR011989">
    <property type="entry name" value="ARM-like"/>
</dbReference>
<dbReference type="SUPFAM" id="SSF53822">
    <property type="entry name" value="Periplasmic binding protein-like I"/>
    <property type="match status" value="1"/>
</dbReference>
<keyword evidence="10" id="KW-1185">Reference proteome</keyword>
<dbReference type="Gene3D" id="1.25.40.20">
    <property type="entry name" value="Ankyrin repeat-containing domain"/>
    <property type="match status" value="1"/>
</dbReference>
<reference evidence="11" key="1">
    <citation type="submission" date="2016-11" db="UniProtKB">
        <authorList>
            <consortium name="WormBaseParasite"/>
        </authorList>
    </citation>
    <scope>IDENTIFICATION</scope>
</reference>
<evidence type="ECO:0000256" key="8">
    <source>
        <dbReference type="SAM" id="Phobius"/>
    </source>
</evidence>
<dbReference type="InterPro" id="IPR040000">
    <property type="entry name" value="NOP9"/>
</dbReference>
<dbReference type="GO" id="GO:0030688">
    <property type="term" value="C:preribosome, small subunit precursor"/>
    <property type="evidence" value="ECO:0007669"/>
    <property type="project" value="TreeGrafter"/>
</dbReference>
<feature type="domain" description="G-protein coupled receptors family 3 profile" evidence="9">
    <location>
        <begin position="1495"/>
        <end position="1603"/>
    </location>
</feature>
<proteinExistence type="predicted"/>
<keyword evidence="5 8" id="KW-0472">Membrane</keyword>
<dbReference type="GO" id="GO:0000472">
    <property type="term" value="P:endonucleolytic cleavage to generate mature 5'-end of SSU-rRNA from (SSU-rRNA, 5.8S rRNA, LSU-rRNA)"/>
    <property type="evidence" value="ECO:0007669"/>
    <property type="project" value="TreeGrafter"/>
</dbReference>
<feature type="transmembrane region" description="Helical" evidence="8">
    <location>
        <begin position="1569"/>
        <end position="1595"/>
    </location>
</feature>
<dbReference type="SMART" id="SM00025">
    <property type="entry name" value="Pumilio"/>
    <property type="match status" value="2"/>
</dbReference>
<evidence type="ECO:0000259" key="9">
    <source>
        <dbReference type="PROSITE" id="PS50259"/>
    </source>
</evidence>
<dbReference type="GO" id="GO:0030686">
    <property type="term" value="C:90S preribosome"/>
    <property type="evidence" value="ECO:0007669"/>
    <property type="project" value="TreeGrafter"/>
</dbReference>
<dbReference type="InterPro" id="IPR001313">
    <property type="entry name" value="Pumilio_RNA-bd_rpt"/>
</dbReference>
<dbReference type="GO" id="GO:0015098">
    <property type="term" value="F:molybdate ion transmembrane transporter activity"/>
    <property type="evidence" value="ECO:0007669"/>
    <property type="project" value="InterPro"/>
</dbReference>
<evidence type="ECO:0000313" key="11">
    <source>
        <dbReference type="WBParaSite" id="Hba_15067"/>
    </source>
</evidence>
<evidence type="ECO:0000313" key="10">
    <source>
        <dbReference type="Proteomes" id="UP000095283"/>
    </source>
</evidence>
<dbReference type="InterPro" id="IPR002110">
    <property type="entry name" value="Ankyrin_rpt"/>
</dbReference>
<feature type="transmembrane region" description="Helical" evidence="8">
    <location>
        <begin position="625"/>
        <end position="651"/>
    </location>
</feature>
<feature type="transmembrane region" description="Helical" evidence="8">
    <location>
        <begin position="565"/>
        <end position="586"/>
    </location>
</feature>
<dbReference type="Gene3D" id="3.40.50.2300">
    <property type="match status" value="1"/>
</dbReference>
<evidence type="ECO:0000256" key="7">
    <source>
        <dbReference type="PROSITE-ProRule" id="PRU00317"/>
    </source>
</evidence>
<protein>
    <submittedName>
        <fullName evidence="11">G_PROTEIN_RECEP_F3_4 domain-containing protein</fullName>
    </submittedName>
</protein>
<evidence type="ECO:0000256" key="3">
    <source>
        <dbReference type="ARBA" id="ARBA00022737"/>
    </source>
</evidence>
<dbReference type="PROSITE" id="PS50259">
    <property type="entry name" value="G_PROTEIN_RECEP_F3_4"/>
    <property type="match status" value="1"/>
</dbReference>
<dbReference type="Gene3D" id="1.25.10.10">
    <property type="entry name" value="Leucine-rich Repeat Variant"/>
    <property type="match status" value="2"/>
</dbReference>
<name>A0A1I7XC19_HETBA</name>
<keyword evidence="2 8" id="KW-0812">Transmembrane</keyword>
<evidence type="ECO:0000256" key="1">
    <source>
        <dbReference type="ARBA" id="ARBA00004141"/>
    </source>
</evidence>
<evidence type="ECO:0000256" key="5">
    <source>
        <dbReference type="ARBA" id="ARBA00023136"/>
    </source>
</evidence>
<dbReference type="PANTHER" id="PTHR13102">
    <property type="entry name" value="NUCLEOLAR PROTEIN 9"/>
    <property type="match status" value="1"/>
</dbReference>
<dbReference type="WBParaSite" id="Hba_15067">
    <property type="protein sequence ID" value="Hba_15067"/>
    <property type="gene ID" value="Hba_15067"/>
</dbReference>
<dbReference type="SUPFAM" id="SSF48371">
    <property type="entry name" value="ARM repeat"/>
    <property type="match status" value="1"/>
</dbReference>
<accession>A0A1I7XC19</accession>
<dbReference type="InterPro" id="IPR036770">
    <property type="entry name" value="Ankyrin_rpt-contain_sf"/>
</dbReference>
<dbReference type="GO" id="GO:0016020">
    <property type="term" value="C:membrane"/>
    <property type="evidence" value="ECO:0007669"/>
    <property type="project" value="UniProtKB-SubCell"/>
</dbReference>
<feature type="repeat" description="Pumilio" evidence="7">
    <location>
        <begin position="281"/>
        <end position="319"/>
    </location>
</feature>
<dbReference type="GO" id="GO:0005730">
    <property type="term" value="C:nucleolus"/>
    <property type="evidence" value="ECO:0007669"/>
    <property type="project" value="TreeGrafter"/>
</dbReference>
<feature type="transmembrane region" description="Helical" evidence="8">
    <location>
        <begin position="1483"/>
        <end position="1503"/>
    </location>
</feature>
<dbReference type="InterPro" id="IPR016024">
    <property type="entry name" value="ARM-type_fold"/>
</dbReference>
<comment type="subcellular location">
    <subcellularLocation>
        <location evidence="1">Membrane</location>
        <topology evidence="1">Multi-pass membrane protein</topology>
    </subcellularLocation>
</comment>
<dbReference type="SUPFAM" id="SSF48403">
    <property type="entry name" value="Ankyrin repeat"/>
    <property type="match status" value="1"/>
</dbReference>
<dbReference type="GO" id="GO:0000056">
    <property type="term" value="P:ribosomal small subunit export from nucleus"/>
    <property type="evidence" value="ECO:0007669"/>
    <property type="project" value="TreeGrafter"/>
</dbReference>
<dbReference type="GO" id="GO:0000480">
    <property type="term" value="P:endonucleolytic cleavage in 5'-ETS of tricistronic rRNA transcript (SSU-rRNA, 5.8S rRNA, LSU-rRNA)"/>
    <property type="evidence" value="ECO:0007669"/>
    <property type="project" value="TreeGrafter"/>
</dbReference>
<dbReference type="InterPro" id="IPR028082">
    <property type="entry name" value="Peripla_BP_I"/>
</dbReference>
<sequence>MDVLENTLSDAQTGRSTFPTEIVTYLRNIDSLLQRSSSYGAQLFLSALCRLKHRHLTDLMFTGCSSRTMEKLVYAMAPIKNDDQIELINKIVGLVCDNWKDAVCNQHAAFLIRCLARVLCGLPPKNAHCSLVVQDVIEADKIVNAGKSSMFVKTALENTGKDGEHIHVGWRGKNSSRIWEKVVASCSEESRRLLWKAVASGSISDIAFHPSANFPLQRLISSIKSFELVSTKTEFLINVITLNSYDGKHFDVEKCQLQGGLILEALFSFTKLKTLSACLEALTPQDVLRLAKNRCGSHVLQAAFESRTLADTVKFKLIDAFEGHWETLISDMYGSHVFESVWDCSLFNVQRQQELLKNLLPIHNSSKFWRFAMLRCDLNLFRKSRKEWVVKMKTLKAKCVADHQCLDVFEAVRKKHLACLCKYSTTALLIKDQFGQTILHYAVKTSDFTIINKLLSSNVHCRYLVERFPSLKGQPSCNGETPVLIAAAQGDMNVVEVMLAGPLRDAIRIALHRDINGTSVLMACVAKGDNHIALWLLKKFGKTLAMLPNNSRMLPLHVAAAQDMYLFQLYILLFLNLSNVIFLKIIKTANFKYIYITFRIDFFDVFFSFYISLHVKFRISFSLRSLFFVLVVAVTIVSYMAYVNVLCLGLIQSLFEGSMYTFVLEWTPALTQAVGENEYIPHGYIFAAFMVAMMIGSSIFKIISRNSQPEDFMRGDPFYHYQSIQNTSQYYRYLHPSPELFNIGYFQVLCVILGNGCIGSTRYVQYFSLHHFQIGGSFPLHDDDCQRLRPDTVQEIVAIQWALTHWNQNPANFNSKLGLYAGDTCSRSREALSQSLRFLDSVGYHEPIECRTDTPIAKLLGLIAPKDYNSSLSLGTILTVSDLPVASYSSEGVSALVELNVENVISTTLTMGVYVEALVRIMASLRSNLVTIVDDGTNSEQIRRVIEQLRLSEIYVSETVSMDHPYLAQALEDSDSDIIVSLLNKQQIISLQPHFKELPQFRDYFLRVLKNNYRSYQLLTSYVQQVYNCTADSCDMDKHALMKQYRQARTAEAVIRMTYAFAAVGASIGADSEKDKICAHPSAECTALIMDEFLALDYVFSINDPSELSGERLQFYRGSENILLASGMMLEAIELFNDDEKGLMVYRLLTYITGVQPTVTISSIRPADQRLRSICSPYRPFCGQCPNVQIVNGEKHFLSIPRHYPMYVIGLFDIHSGASCQSMRNTDISLPMAFVHTLEGTLPSFQDLYLDPESLSAFRHFERLAVDRGVCLAEVVNIGGVTDNLPIGISTNVTVVPFFQRFRSRMTKSGYLARGVERFLFAMDSKLCPAQSGLCIEFYEKGRRQILNLLKKTNVEDDIEIYEYLPVGNGLELSIDNSFYNKFMHNHLLILVFFKETLLVYGDFLQMVNDVISGSYVKKQPAFGAEIVSYPSVFEHLSLGKWRSRPHNFVLLALITVLVVMAVAVLILVLVKLYLRVVKGNQSLGISLLVGIITLYITAYFFIFDATDSAFKSLKVNLHDGLQVSFSWETFILQIVYILYHSDIFNIISYIQYLISSITSFFLTGDKVVVRICISETVIVCELIVCASILLGFLFGPKIYILLSYEPVVVEFKPEPIPNLHDIGLFEKGHRTASTYSGHQMSQVASSASSGNYSDDQVQIRDIVPLISVFFRYILNYCYFQMSVFPEVAVIKNPLKAGTYKPRTCKSDRVQQIP</sequence>
<dbReference type="PANTHER" id="PTHR13102:SF0">
    <property type="entry name" value="NUCLEOLAR PROTEIN 9"/>
    <property type="match status" value="1"/>
</dbReference>
<dbReference type="InterPro" id="IPR017978">
    <property type="entry name" value="GPCR_3_C"/>
</dbReference>
<dbReference type="Proteomes" id="UP000095283">
    <property type="component" value="Unplaced"/>
</dbReference>
<dbReference type="SMART" id="SM00248">
    <property type="entry name" value="ANK"/>
    <property type="match status" value="3"/>
</dbReference>
<dbReference type="PROSITE" id="PS50302">
    <property type="entry name" value="PUM"/>
    <property type="match status" value="1"/>
</dbReference>
<dbReference type="InterPro" id="IPR008509">
    <property type="entry name" value="MOT2/MFSD5"/>
</dbReference>
<feature type="transmembrane region" description="Helical" evidence="8">
    <location>
        <begin position="684"/>
        <end position="703"/>
    </location>
</feature>
<organism evidence="10 11">
    <name type="scientific">Heterorhabditis bacteriophora</name>
    <name type="common">Entomopathogenic nematode worm</name>
    <dbReference type="NCBI Taxonomy" id="37862"/>
    <lineage>
        <taxon>Eukaryota</taxon>
        <taxon>Metazoa</taxon>
        <taxon>Ecdysozoa</taxon>
        <taxon>Nematoda</taxon>
        <taxon>Chromadorea</taxon>
        <taxon>Rhabditida</taxon>
        <taxon>Rhabditina</taxon>
        <taxon>Rhabditomorpha</taxon>
        <taxon>Strongyloidea</taxon>
        <taxon>Heterorhabditidae</taxon>
        <taxon>Heterorhabditis</taxon>
    </lineage>
</organism>
<dbReference type="Pfam" id="PF05631">
    <property type="entry name" value="MFS_5"/>
    <property type="match status" value="1"/>
</dbReference>
<evidence type="ECO:0000256" key="4">
    <source>
        <dbReference type="ARBA" id="ARBA00022989"/>
    </source>
</evidence>
<feature type="transmembrane region" description="Helical" evidence="8">
    <location>
        <begin position="1523"/>
        <end position="1540"/>
    </location>
</feature>
<dbReference type="FunFam" id="3.40.50.2300:FF:000489">
    <property type="entry name" value="Protein CBG01593"/>
    <property type="match status" value="2"/>
</dbReference>
<feature type="transmembrane region" description="Helical" evidence="8">
    <location>
        <begin position="1449"/>
        <end position="1471"/>
    </location>
</feature>
<dbReference type="Pfam" id="PF22493">
    <property type="entry name" value="PUF_NOP9"/>
    <property type="match status" value="2"/>
</dbReference>
<dbReference type="GO" id="GO:0003723">
    <property type="term" value="F:RNA binding"/>
    <property type="evidence" value="ECO:0007669"/>
    <property type="project" value="InterPro"/>
</dbReference>
<keyword evidence="6" id="KW-0325">Glycoprotein</keyword>
<keyword evidence="3" id="KW-0677">Repeat</keyword>
<feature type="transmembrane region" description="Helical" evidence="8">
    <location>
        <begin position="1547"/>
        <end position="1563"/>
    </location>
</feature>
<dbReference type="GO" id="GO:0004930">
    <property type="term" value="F:G protein-coupled receptor activity"/>
    <property type="evidence" value="ECO:0007669"/>
    <property type="project" value="InterPro"/>
</dbReference>
<keyword evidence="4 8" id="KW-1133">Transmembrane helix</keyword>
<dbReference type="GO" id="GO:0000447">
    <property type="term" value="P:endonucleolytic cleavage in ITS1 to separate SSU-rRNA from 5.8S rRNA and LSU-rRNA from tricistronic rRNA transcript (SSU-rRNA, 5.8S rRNA, LSU-rRNA)"/>
    <property type="evidence" value="ECO:0007669"/>
    <property type="project" value="TreeGrafter"/>
</dbReference>
<evidence type="ECO:0000256" key="2">
    <source>
        <dbReference type="ARBA" id="ARBA00022692"/>
    </source>
</evidence>